<evidence type="ECO:0000313" key="3">
    <source>
        <dbReference type="Proteomes" id="UP001642540"/>
    </source>
</evidence>
<evidence type="ECO:0000313" key="2">
    <source>
        <dbReference type="EMBL" id="CAL8092625.1"/>
    </source>
</evidence>
<proteinExistence type="predicted"/>
<gene>
    <name evidence="2" type="ORF">ODALV1_LOCUS8280</name>
</gene>
<keyword evidence="1" id="KW-0812">Transmembrane</keyword>
<name>A0ABP1Q7U7_9HEXA</name>
<feature type="transmembrane region" description="Helical" evidence="1">
    <location>
        <begin position="54"/>
        <end position="74"/>
    </location>
</feature>
<dbReference type="EMBL" id="CAXLJM020000025">
    <property type="protein sequence ID" value="CAL8092625.1"/>
    <property type="molecule type" value="Genomic_DNA"/>
</dbReference>
<keyword evidence="3" id="KW-1185">Reference proteome</keyword>
<organism evidence="2 3">
    <name type="scientific">Orchesella dallaii</name>
    <dbReference type="NCBI Taxonomy" id="48710"/>
    <lineage>
        <taxon>Eukaryota</taxon>
        <taxon>Metazoa</taxon>
        <taxon>Ecdysozoa</taxon>
        <taxon>Arthropoda</taxon>
        <taxon>Hexapoda</taxon>
        <taxon>Collembola</taxon>
        <taxon>Entomobryomorpha</taxon>
        <taxon>Entomobryoidea</taxon>
        <taxon>Orchesellidae</taxon>
        <taxon>Orchesellinae</taxon>
        <taxon>Orchesella</taxon>
    </lineage>
</organism>
<reference evidence="2 3" key="1">
    <citation type="submission" date="2024-08" db="EMBL/GenBank/DDBJ databases">
        <authorList>
            <person name="Cucini C."/>
            <person name="Frati F."/>
        </authorList>
    </citation>
    <scope>NUCLEOTIDE SEQUENCE [LARGE SCALE GENOMIC DNA]</scope>
</reference>
<dbReference type="Proteomes" id="UP001642540">
    <property type="component" value="Unassembled WGS sequence"/>
</dbReference>
<keyword evidence="1" id="KW-0472">Membrane</keyword>
<sequence>MVTNVSNSVSQQIPQASPSTTQFAIVSRLPYCNYERIGPGGVQERLGAFNRLSAIPVLLIMSSGLLGLSGYYLLRIVKADMNWYSIMWEDKPFPSLRSTSSRPISYFEGRKINETKLGRMLKERAVWLEDDIDFGLARGTEFTYPVVIFLFVTVGLLSFHLLLVCLLRRFRRKFRLVRLHKN</sequence>
<protein>
    <submittedName>
        <fullName evidence="2">Uncharacterized protein</fullName>
    </submittedName>
</protein>
<comment type="caution">
    <text evidence="2">The sequence shown here is derived from an EMBL/GenBank/DDBJ whole genome shotgun (WGS) entry which is preliminary data.</text>
</comment>
<keyword evidence="1" id="KW-1133">Transmembrane helix</keyword>
<feature type="transmembrane region" description="Helical" evidence="1">
    <location>
        <begin position="142"/>
        <end position="167"/>
    </location>
</feature>
<accession>A0ABP1Q7U7</accession>
<evidence type="ECO:0000256" key="1">
    <source>
        <dbReference type="SAM" id="Phobius"/>
    </source>
</evidence>